<organism evidence="1 2">
    <name type="scientific">Heterodera trifolii</name>
    <dbReference type="NCBI Taxonomy" id="157864"/>
    <lineage>
        <taxon>Eukaryota</taxon>
        <taxon>Metazoa</taxon>
        <taxon>Ecdysozoa</taxon>
        <taxon>Nematoda</taxon>
        <taxon>Chromadorea</taxon>
        <taxon>Rhabditida</taxon>
        <taxon>Tylenchina</taxon>
        <taxon>Tylenchomorpha</taxon>
        <taxon>Tylenchoidea</taxon>
        <taxon>Heteroderidae</taxon>
        <taxon>Heteroderinae</taxon>
        <taxon>Heterodera</taxon>
    </lineage>
</organism>
<gene>
    <name evidence="1" type="ORF">niasHT_017544</name>
</gene>
<dbReference type="AlphaFoldDB" id="A0ABD2L6I8"/>
<dbReference type="Proteomes" id="UP001620626">
    <property type="component" value="Unassembled WGS sequence"/>
</dbReference>
<dbReference type="EMBL" id="JBICBT010000534">
    <property type="protein sequence ID" value="KAL3110666.1"/>
    <property type="molecule type" value="Genomic_DNA"/>
</dbReference>
<reference evidence="1 2" key="1">
    <citation type="submission" date="2024-10" db="EMBL/GenBank/DDBJ databases">
        <authorList>
            <person name="Kim D."/>
        </authorList>
    </citation>
    <scope>NUCLEOTIDE SEQUENCE [LARGE SCALE GENOMIC DNA]</scope>
    <source>
        <strain evidence="1">BH-2024</strain>
    </source>
</reference>
<accession>A0ABD2L6I8</accession>
<protein>
    <submittedName>
        <fullName evidence="1">Uncharacterized protein</fullName>
    </submittedName>
</protein>
<proteinExistence type="predicted"/>
<comment type="caution">
    <text evidence="1">The sequence shown here is derived from an EMBL/GenBank/DDBJ whole genome shotgun (WGS) entry which is preliminary data.</text>
</comment>
<evidence type="ECO:0000313" key="1">
    <source>
        <dbReference type="EMBL" id="KAL3110666.1"/>
    </source>
</evidence>
<name>A0ABD2L6I8_9BILA</name>
<keyword evidence="2" id="KW-1185">Reference proteome</keyword>
<sequence length="76" mass="8807">MSDLVVRSFDYTTKLVSDTDCSPTTKFVPLIQLRLHCEDRQKCGTVRTFEFTLPEARQFLLSLKAEDYDDNSNNNK</sequence>
<evidence type="ECO:0000313" key="2">
    <source>
        <dbReference type="Proteomes" id="UP001620626"/>
    </source>
</evidence>